<keyword evidence="1" id="KW-1133">Transmembrane helix</keyword>
<dbReference type="RefSeq" id="WP_169675560.1">
    <property type="nucleotide sequence ID" value="NZ_JABBHF010000009.1"/>
</dbReference>
<evidence type="ECO:0000259" key="2">
    <source>
        <dbReference type="Pfam" id="PF03417"/>
    </source>
</evidence>
<proteinExistence type="predicted"/>
<dbReference type="EMBL" id="JABBHF010000009">
    <property type="protein sequence ID" value="NMH89008.1"/>
    <property type="molecule type" value="Genomic_DNA"/>
</dbReference>
<dbReference type="Gene3D" id="3.60.60.10">
    <property type="entry name" value="Penicillin V Acylase, Chain A"/>
    <property type="match status" value="1"/>
</dbReference>
<keyword evidence="1" id="KW-0472">Membrane</keyword>
<dbReference type="SUPFAM" id="SSF56235">
    <property type="entry name" value="N-terminal nucleophile aminohydrolases (Ntn hydrolases)"/>
    <property type="match status" value="1"/>
</dbReference>
<dbReference type="InterPro" id="IPR005079">
    <property type="entry name" value="Peptidase_C45_hydrolase"/>
</dbReference>
<feature type="transmembrane region" description="Helical" evidence="1">
    <location>
        <begin position="314"/>
        <end position="340"/>
    </location>
</feature>
<evidence type="ECO:0000256" key="1">
    <source>
        <dbReference type="SAM" id="Phobius"/>
    </source>
</evidence>
<gene>
    <name evidence="3" type="ORF">HHX25_15960</name>
</gene>
<reference evidence="3 4" key="1">
    <citation type="submission" date="2020-04" db="EMBL/GenBank/DDBJ databases">
        <title>A Flavivirga sp. nov.</title>
        <authorList>
            <person name="Sun X."/>
        </authorList>
    </citation>
    <scope>NUCLEOTIDE SEQUENCE [LARGE SCALE GENOMIC DNA]</scope>
    <source>
        <strain evidence="3 4">Y03</strain>
    </source>
</reference>
<sequence>MKNKFFTLTGILVFSSIWIVFPQITSKKTTDDPVPGSCTIFSASFGDKVFFGNNEDYYKPKTYLWTDPATTENYGCVYLGFKNYAHQGGINEKGLCFDANALPESKLNPHFELEPPPVYEPPYEDYIIWLPVLILRKAATVEEAIEIAGKYQRKNWYPDSGAISYQLNFADAKGDAVVISVDENGELAFTRKKKDENYLISTNYNKANPENALEYPCQRYNKAEEMLEAISSEKELSVDYFKSILDSVHEEGVFNNTLYSNIFDLKNGIIYLYHWHQFDEVAVLKVNEELAKGSINIRIKDLFSQETARNASRAYIVSIFLLCLSIVASTGAMVAVIHYIKKRKRKTKVANNL</sequence>
<dbReference type="Proteomes" id="UP000746690">
    <property type="component" value="Unassembled WGS sequence"/>
</dbReference>
<accession>A0ABX1S1U3</accession>
<feature type="domain" description="Peptidase C45 hydrolase" evidence="2">
    <location>
        <begin position="133"/>
        <end position="273"/>
    </location>
</feature>
<evidence type="ECO:0000313" key="4">
    <source>
        <dbReference type="Proteomes" id="UP000746690"/>
    </source>
</evidence>
<dbReference type="InterPro" id="IPR029055">
    <property type="entry name" value="Ntn_hydrolases_N"/>
</dbReference>
<keyword evidence="1" id="KW-0812">Transmembrane</keyword>
<protein>
    <recommendedName>
        <fullName evidence="2">Peptidase C45 hydrolase domain-containing protein</fullName>
    </recommendedName>
</protein>
<organism evidence="3 4">
    <name type="scientific">Flavivirga algicola</name>
    <dbReference type="NCBI Taxonomy" id="2729136"/>
    <lineage>
        <taxon>Bacteria</taxon>
        <taxon>Pseudomonadati</taxon>
        <taxon>Bacteroidota</taxon>
        <taxon>Flavobacteriia</taxon>
        <taxon>Flavobacteriales</taxon>
        <taxon>Flavobacteriaceae</taxon>
        <taxon>Flavivirga</taxon>
    </lineage>
</organism>
<comment type="caution">
    <text evidence="3">The sequence shown here is derived from an EMBL/GenBank/DDBJ whole genome shotgun (WGS) entry which is preliminary data.</text>
</comment>
<keyword evidence="4" id="KW-1185">Reference proteome</keyword>
<name>A0ABX1S1U3_9FLAO</name>
<dbReference type="Pfam" id="PF03417">
    <property type="entry name" value="AAT"/>
    <property type="match status" value="1"/>
</dbReference>
<evidence type="ECO:0000313" key="3">
    <source>
        <dbReference type="EMBL" id="NMH89008.1"/>
    </source>
</evidence>